<feature type="transmembrane region" description="Helical" evidence="1">
    <location>
        <begin position="34"/>
        <end position="60"/>
    </location>
</feature>
<reference evidence="3" key="1">
    <citation type="submission" date="2019-08" db="EMBL/GenBank/DDBJ databases">
        <title>Limnoglobus roseus gen. nov., sp. nov., a novel freshwater planctomycete with a giant genome from the family Gemmataceae.</title>
        <authorList>
            <person name="Kulichevskaya I.S."/>
            <person name="Naumoff D.G."/>
            <person name="Miroshnikov K."/>
            <person name="Ivanova A."/>
            <person name="Philippov D.A."/>
            <person name="Hakobyan A."/>
            <person name="Rijpstra I.C."/>
            <person name="Sinninghe Damste J.S."/>
            <person name="Liesack W."/>
            <person name="Dedysh S.N."/>
        </authorList>
    </citation>
    <scope>NUCLEOTIDE SEQUENCE [LARGE SCALE GENOMIC DNA]</scope>
    <source>
        <strain evidence="3">PX52</strain>
    </source>
</reference>
<protein>
    <submittedName>
        <fullName evidence="2">Uncharacterized protein</fullName>
    </submittedName>
</protein>
<feature type="transmembrane region" description="Helical" evidence="1">
    <location>
        <begin position="7"/>
        <end position="28"/>
    </location>
</feature>
<dbReference type="EMBL" id="CP042425">
    <property type="protein sequence ID" value="QEL13483.1"/>
    <property type="molecule type" value="Genomic_DNA"/>
</dbReference>
<accession>A0A5C1A561</accession>
<keyword evidence="1" id="KW-1133">Transmembrane helix</keyword>
<name>A0A5C1A561_9BACT</name>
<sequence>MSRAAGIFCLVFGIVFLFVGGMGLPLVLMNPGGAAPGAATAFAALAVVGAVFLAATLFLLRQPKHGGQGALAGEERVGRYLANKPEPCEWNGVRYEVQYLLPKPGKNPKPSSLHVRVPVATPTTLHFSRESVFDRVCKSVGIARECQSGDREFDTAVYVRCPSEAYAEAFLADADKRAAVLALRKLGYRDVQLTGTQAVAHWPGFDPNAHDHPELTAATADLLALLAKDLPADDPDHAPARFDVRRVWSVGLWLFALLYAVTLIAAFNYPTIHTWPLVMSAVPLFVGGYVAFGWVSAYLLSGTSTAHDRWYPLMVTGLLCHGLGSIGTVAAVNALADPGPLVERVLPIVDKRSQTSSGKNRTTTYYVTVPAWEPGYDTTEFTVSGGDYASVTPGRSKLQLVTGTGRLGIEWLMSKGVQP</sequence>
<dbReference type="RefSeq" id="WP_149108452.1">
    <property type="nucleotide sequence ID" value="NZ_CP042425.1"/>
</dbReference>
<feature type="transmembrane region" description="Helical" evidence="1">
    <location>
        <begin position="313"/>
        <end position="336"/>
    </location>
</feature>
<dbReference type="KEGG" id="lrs:PX52LOC_00340"/>
<dbReference type="Proteomes" id="UP000324974">
    <property type="component" value="Chromosome"/>
</dbReference>
<feature type="transmembrane region" description="Helical" evidence="1">
    <location>
        <begin position="281"/>
        <end position="301"/>
    </location>
</feature>
<evidence type="ECO:0000313" key="3">
    <source>
        <dbReference type="Proteomes" id="UP000324974"/>
    </source>
</evidence>
<keyword evidence="3" id="KW-1185">Reference proteome</keyword>
<organism evidence="2 3">
    <name type="scientific">Limnoglobus roseus</name>
    <dbReference type="NCBI Taxonomy" id="2598579"/>
    <lineage>
        <taxon>Bacteria</taxon>
        <taxon>Pseudomonadati</taxon>
        <taxon>Planctomycetota</taxon>
        <taxon>Planctomycetia</taxon>
        <taxon>Gemmatales</taxon>
        <taxon>Gemmataceae</taxon>
        <taxon>Limnoglobus</taxon>
    </lineage>
</organism>
<gene>
    <name evidence="2" type="ORF">PX52LOC_00340</name>
</gene>
<dbReference type="AlphaFoldDB" id="A0A5C1A561"/>
<keyword evidence="1" id="KW-0472">Membrane</keyword>
<evidence type="ECO:0000313" key="2">
    <source>
        <dbReference type="EMBL" id="QEL13483.1"/>
    </source>
</evidence>
<evidence type="ECO:0000256" key="1">
    <source>
        <dbReference type="SAM" id="Phobius"/>
    </source>
</evidence>
<proteinExistence type="predicted"/>
<feature type="transmembrane region" description="Helical" evidence="1">
    <location>
        <begin position="250"/>
        <end position="269"/>
    </location>
</feature>
<keyword evidence="1" id="KW-0812">Transmembrane</keyword>